<dbReference type="STRING" id="1461694.ATO9_06085"/>
<dbReference type="EMBL" id="AQQX01000002">
    <property type="protein sequence ID" value="KGM49585.1"/>
    <property type="molecule type" value="Genomic_DNA"/>
</dbReference>
<comment type="caution">
    <text evidence="2">The sequence shown here is derived from an EMBL/GenBank/DDBJ whole genome shotgun (WGS) entry which is preliminary data.</text>
</comment>
<feature type="region of interest" description="Disordered" evidence="1">
    <location>
        <begin position="34"/>
        <end position="58"/>
    </location>
</feature>
<gene>
    <name evidence="2" type="ORF">ATO9_06085</name>
</gene>
<dbReference type="Pfam" id="PF11150">
    <property type="entry name" value="DUF2927"/>
    <property type="match status" value="1"/>
</dbReference>
<accession>A0A0A0EGY0</accession>
<name>A0A0A0EGY0_9RHOB</name>
<evidence type="ECO:0000256" key="1">
    <source>
        <dbReference type="SAM" id="MobiDB-lite"/>
    </source>
</evidence>
<dbReference type="Proteomes" id="UP000030004">
    <property type="component" value="Unassembled WGS sequence"/>
</dbReference>
<evidence type="ECO:0000313" key="3">
    <source>
        <dbReference type="Proteomes" id="UP000030004"/>
    </source>
</evidence>
<dbReference type="RefSeq" id="WP_052418136.1">
    <property type="nucleotide sequence ID" value="NZ_AQQX01000002.1"/>
</dbReference>
<organism evidence="2 3">
    <name type="scientific">Pseudooceanicola atlanticus</name>
    <dbReference type="NCBI Taxonomy" id="1461694"/>
    <lineage>
        <taxon>Bacteria</taxon>
        <taxon>Pseudomonadati</taxon>
        <taxon>Pseudomonadota</taxon>
        <taxon>Alphaproteobacteria</taxon>
        <taxon>Rhodobacterales</taxon>
        <taxon>Paracoccaceae</taxon>
        <taxon>Pseudooceanicola</taxon>
    </lineage>
</organism>
<dbReference type="InterPro" id="IPR021323">
    <property type="entry name" value="DUF2927"/>
</dbReference>
<evidence type="ECO:0008006" key="4">
    <source>
        <dbReference type="Google" id="ProtNLM"/>
    </source>
</evidence>
<protein>
    <recommendedName>
        <fullName evidence="4">Lipoprotein</fullName>
    </recommendedName>
</protein>
<dbReference type="OrthoDB" id="3295600at2"/>
<dbReference type="eggNOG" id="ENOG502Z86E">
    <property type="taxonomic scope" value="Bacteria"/>
</dbReference>
<proteinExistence type="predicted"/>
<reference evidence="2 3" key="1">
    <citation type="journal article" date="2015" name="Antonie Van Leeuwenhoek">
        <title>Pseudooceanicola atlanticus gen. nov. sp. nov., isolated from surface seawater of the Atlantic Ocean and reclassification of Oceanicola batsensis, Oceanicola marinus, Oceanicola nitratireducens, Oceanicola nanhaiensis, Oceanicola antarcticus and Oceanicola flagellatus, as Pseudooceanicola batsensis comb. nov., Pseudooceanicola marinus comb. nov., Pseudooceanicola nitratireducens comb. nov., Pseudooceanicola nanhaiensis comb. nov., Pseudooceanicola antarcticus comb. nov., and Pseudooceanicola flagellatus comb. nov.</title>
        <authorList>
            <person name="Lai Q."/>
            <person name="Li G."/>
            <person name="Liu X."/>
            <person name="Du Y."/>
            <person name="Sun F."/>
            <person name="Shao Z."/>
        </authorList>
    </citation>
    <scope>NUCLEOTIDE SEQUENCE [LARGE SCALE GENOMIC DNA]</scope>
    <source>
        <strain evidence="2 3">22II-s11g</strain>
    </source>
</reference>
<sequence length="325" mass="35886">MRRLAPRFRRARATGMALSGLALLTSCQLIEQPSSLKPQARPASLSQPRPTVPEGPSAESEFLRQYYASFQADLLTQGLLRQDGGGADTPFTARELARNFEQIAFYDEYARGGGLRSGNGAPSFLRRWPGPVRITAEFGDSVPKRIRDKDNSTIRGYTSRLARLTGHSISYVNSGANFHVLVMGEDDRDDVVKRVQELVPNISAGSLGIFRRLPRTIHCLVVAFSTEDSDAAYGQAIALVRAEHPDLIRRSCYHEEMAQGLGLANDSPQARPSIFNDDDEFALLTTHDEMLLKMLYDPHLTVGMRLEEARPIVADLARELTGGDS</sequence>
<dbReference type="AlphaFoldDB" id="A0A0A0EGY0"/>
<evidence type="ECO:0000313" key="2">
    <source>
        <dbReference type="EMBL" id="KGM49585.1"/>
    </source>
</evidence>
<dbReference type="PROSITE" id="PS51257">
    <property type="entry name" value="PROKAR_LIPOPROTEIN"/>
    <property type="match status" value="1"/>
</dbReference>
<keyword evidence="3" id="KW-1185">Reference proteome</keyword>